<dbReference type="OrthoDB" id="1295045at2759"/>
<reference evidence="2 3" key="1">
    <citation type="journal article" date="2012" name="Nucleic Acids Res.">
        <title>Sequencing of the smallest Apicomplexan genome from the human pathogen Babesia microti.</title>
        <authorList>
            <person name="Cornillot E."/>
            <person name="Hadj-Kaddour K."/>
            <person name="Dassouli A."/>
            <person name="Noel B."/>
            <person name="Ranwez V."/>
            <person name="Vacherie B."/>
            <person name="Augagneur Y."/>
            <person name="Bres V."/>
            <person name="Duclos A."/>
            <person name="Randazzo S."/>
            <person name="Carcy B."/>
            <person name="Debierre-Grockiego F."/>
            <person name="Delbecq S."/>
            <person name="Moubri-Menage K."/>
            <person name="Shams-Eldin H."/>
            <person name="Usmani-Brown S."/>
            <person name="Bringaud F."/>
            <person name="Wincker P."/>
            <person name="Vivares C.P."/>
            <person name="Schwarz R.T."/>
            <person name="Schetters T.P."/>
            <person name="Krause P.J."/>
            <person name="Gorenflot A."/>
            <person name="Berry V."/>
            <person name="Barbe V."/>
            <person name="Ben Mamoun C."/>
        </authorList>
    </citation>
    <scope>NUCLEOTIDE SEQUENCE [LARGE SCALE GENOMIC DNA]</scope>
    <source>
        <strain evidence="2 3">RI</strain>
    </source>
</reference>
<dbReference type="GO" id="GO:0008289">
    <property type="term" value="F:lipid binding"/>
    <property type="evidence" value="ECO:0007669"/>
    <property type="project" value="InterPro"/>
</dbReference>
<dbReference type="GeneID" id="24425131"/>
<keyword evidence="3" id="KW-1185">Reference proteome</keyword>
<protein>
    <recommendedName>
        <fullName evidence="1">START domain-containing protein</fullName>
    </recommendedName>
</protein>
<organism evidence="2 3">
    <name type="scientific">Babesia microti (strain RI)</name>
    <dbReference type="NCBI Taxonomy" id="1133968"/>
    <lineage>
        <taxon>Eukaryota</taxon>
        <taxon>Sar</taxon>
        <taxon>Alveolata</taxon>
        <taxon>Apicomplexa</taxon>
        <taxon>Aconoidasida</taxon>
        <taxon>Piroplasmida</taxon>
        <taxon>Babesiidae</taxon>
        <taxon>Babesia</taxon>
    </lineage>
</organism>
<feature type="domain" description="START" evidence="1">
    <location>
        <begin position="12"/>
        <end position="217"/>
    </location>
</feature>
<dbReference type="PANTHER" id="PTHR19308:SF39">
    <property type="entry name" value="PHOSPHATIDYLCHOLINE TRANSFER PROTEIN"/>
    <property type="match status" value="1"/>
</dbReference>
<evidence type="ECO:0000313" key="3">
    <source>
        <dbReference type="Proteomes" id="UP000002899"/>
    </source>
</evidence>
<dbReference type="Proteomes" id="UP000002899">
    <property type="component" value="Chromosome III"/>
</dbReference>
<dbReference type="InterPro" id="IPR023393">
    <property type="entry name" value="START-like_dom_sf"/>
</dbReference>
<dbReference type="PANTHER" id="PTHR19308">
    <property type="entry name" value="PHOSPHATIDYLCHOLINE TRANSFER PROTEIN"/>
    <property type="match status" value="1"/>
</dbReference>
<dbReference type="EMBL" id="LN871598">
    <property type="protein sequence ID" value="CTQ41089.1"/>
    <property type="molecule type" value="Genomic_DNA"/>
</dbReference>
<evidence type="ECO:0000259" key="1">
    <source>
        <dbReference type="PROSITE" id="PS50848"/>
    </source>
</evidence>
<reference evidence="2 3" key="3">
    <citation type="journal article" date="2016" name="Sci. Rep.">
        <title>Genome-wide diversity and gene expression profiling of Babesia microti isolates identify polymorphic genes that mediate host-pathogen interactions.</title>
        <authorList>
            <person name="Silva J.C."/>
            <person name="Cornillot E."/>
            <person name="McCracken C."/>
            <person name="Usmani-Brown S."/>
            <person name="Dwivedi A."/>
            <person name="Ifeonu O.O."/>
            <person name="Crabtree J."/>
            <person name="Gotia H.T."/>
            <person name="Virji A.Z."/>
            <person name="Reynes C."/>
            <person name="Colinge J."/>
            <person name="Kumar V."/>
            <person name="Lawres L."/>
            <person name="Pazzi J.E."/>
            <person name="Pablo J.V."/>
            <person name="Hung C."/>
            <person name="Brancato J."/>
            <person name="Kumari P."/>
            <person name="Orvis J."/>
            <person name="Tretina K."/>
            <person name="Chibucos M."/>
            <person name="Ott S."/>
            <person name="Sadzewicz L."/>
            <person name="Sengamalay N."/>
            <person name="Shetty A.C."/>
            <person name="Su Q."/>
            <person name="Tallon L."/>
            <person name="Fraser C.M."/>
            <person name="Frutos R."/>
            <person name="Molina D.M."/>
            <person name="Krause P.J."/>
            <person name="Ben Mamoun C."/>
        </authorList>
    </citation>
    <scope>NUCLEOTIDE SEQUENCE [LARGE SCALE GENOMIC DNA]</scope>
    <source>
        <strain evidence="2 3">RI</strain>
    </source>
</reference>
<dbReference type="InterPro" id="IPR002913">
    <property type="entry name" value="START_lipid-bd_dom"/>
</dbReference>
<sequence>MDIEVDYFDIPETQWELVEHASNGTIPESYKKISDFDVMSSKITLYYRNKIDAKGNNRNLNEYFIKGTLNVPRDDFLFLVMDESMRAAWDTTLLSSRTLVKEPEYDLGFYVSKYPFPLLRRTYLTARTFFTKNDIGVIFSRAIEGAVPFKISWSTRVTDYISSVSIRPLSDNTSEMYFYHYEDPKTFLPDAMLNRVIVTIIPTIISKLLNACRPTTPQERETVYKIFKFGTDCNKFKDIPLEKRSIKYVNYDLPDKLEMLECSDKDDLSDN</sequence>
<dbReference type="Pfam" id="PF01852">
    <property type="entry name" value="START"/>
    <property type="match status" value="1"/>
</dbReference>
<dbReference type="Gene3D" id="3.30.530.20">
    <property type="match status" value="1"/>
</dbReference>
<evidence type="ECO:0000313" key="2">
    <source>
        <dbReference type="EMBL" id="CTQ41089.1"/>
    </source>
</evidence>
<dbReference type="SUPFAM" id="SSF55961">
    <property type="entry name" value="Bet v1-like"/>
    <property type="match status" value="1"/>
</dbReference>
<accession>A0A0K3AMZ2</accession>
<dbReference type="GO" id="GO:0005737">
    <property type="term" value="C:cytoplasm"/>
    <property type="evidence" value="ECO:0007669"/>
    <property type="project" value="UniProtKB-ARBA"/>
</dbReference>
<dbReference type="KEGG" id="bmic:BMR1_03g02445"/>
<reference evidence="2 3" key="2">
    <citation type="journal article" date="2013" name="PLoS ONE">
        <title>Whole genome mapping and re-organization of the nuclear and mitochondrial genomes of Babesia microti isolates.</title>
        <authorList>
            <person name="Cornillot E."/>
            <person name="Dassouli A."/>
            <person name="Garg A."/>
            <person name="Pachikara N."/>
            <person name="Randazzo S."/>
            <person name="Depoix D."/>
            <person name="Carcy B."/>
            <person name="Delbecq S."/>
            <person name="Frutos R."/>
            <person name="Silva J.C."/>
            <person name="Sutton R."/>
            <person name="Krause P.J."/>
            <person name="Mamoun C.B."/>
        </authorList>
    </citation>
    <scope>NUCLEOTIDE SEQUENCE [LARGE SCALE GENOMIC DNA]</scope>
    <source>
        <strain evidence="2 3">RI</strain>
    </source>
</reference>
<dbReference type="InterPro" id="IPR051213">
    <property type="entry name" value="START_lipid_transfer"/>
</dbReference>
<dbReference type="OMA" id="DNTSEMY"/>
<dbReference type="AlphaFoldDB" id="A0A0K3AMZ2"/>
<dbReference type="PROSITE" id="PS50848">
    <property type="entry name" value="START"/>
    <property type="match status" value="1"/>
</dbReference>
<dbReference type="VEuPathDB" id="PiroplasmaDB:BMR1_03g02445"/>
<dbReference type="RefSeq" id="XP_012649100.1">
    <property type="nucleotide sequence ID" value="XM_012793646.1"/>
</dbReference>
<gene>
    <name evidence="2" type="ORF">BMR1_03g02445</name>
</gene>
<proteinExistence type="predicted"/>
<name>A0A0K3AMZ2_BABMR</name>